<proteinExistence type="predicted"/>
<protein>
    <submittedName>
        <fullName evidence="1">Uncharacterized protein</fullName>
    </submittedName>
</protein>
<sequence length="93" mass="10759">MLHERHRITKTLTTLRAYLHWQLQDARLISALFMDLLHVFYQICDRGKPCTTLRTLLWPNSSTSIAAAWARTICCSLPCLADLITQFHHACFS</sequence>
<gene>
    <name evidence="1" type="ORF">OIU77_029775</name>
</gene>
<dbReference type="Proteomes" id="UP001141253">
    <property type="component" value="Chromosome 6"/>
</dbReference>
<comment type="caution">
    <text evidence="1">The sequence shown here is derived from an EMBL/GenBank/DDBJ whole genome shotgun (WGS) entry which is preliminary data.</text>
</comment>
<organism evidence="1 2">
    <name type="scientific">Salix suchowensis</name>
    <dbReference type="NCBI Taxonomy" id="1278906"/>
    <lineage>
        <taxon>Eukaryota</taxon>
        <taxon>Viridiplantae</taxon>
        <taxon>Streptophyta</taxon>
        <taxon>Embryophyta</taxon>
        <taxon>Tracheophyta</taxon>
        <taxon>Spermatophyta</taxon>
        <taxon>Magnoliopsida</taxon>
        <taxon>eudicotyledons</taxon>
        <taxon>Gunneridae</taxon>
        <taxon>Pentapetalae</taxon>
        <taxon>rosids</taxon>
        <taxon>fabids</taxon>
        <taxon>Malpighiales</taxon>
        <taxon>Salicaceae</taxon>
        <taxon>Saliceae</taxon>
        <taxon>Salix</taxon>
    </lineage>
</organism>
<name>A0ABQ9B9Q3_9ROSI</name>
<reference evidence="1" key="1">
    <citation type="submission" date="2022-10" db="EMBL/GenBank/DDBJ databases">
        <authorList>
            <person name="Hyden B.L."/>
            <person name="Feng K."/>
            <person name="Yates T."/>
            <person name="Jawdy S."/>
            <person name="Smart L.B."/>
            <person name="Muchero W."/>
        </authorList>
    </citation>
    <scope>NUCLEOTIDE SEQUENCE</scope>
    <source>
        <tissue evidence="1">Shoot tip</tissue>
    </source>
</reference>
<keyword evidence="2" id="KW-1185">Reference proteome</keyword>
<evidence type="ECO:0000313" key="2">
    <source>
        <dbReference type="Proteomes" id="UP001141253"/>
    </source>
</evidence>
<dbReference type="EMBL" id="JAPFFI010000009">
    <property type="protein sequence ID" value="KAJ6380944.1"/>
    <property type="molecule type" value="Genomic_DNA"/>
</dbReference>
<accession>A0ABQ9B9Q3</accession>
<reference evidence="1" key="2">
    <citation type="journal article" date="2023" name="Int. J. Mol. Sci.">
        <title>De Novo Assembly and Annotation of 11 Diverse Shrub Willow (Salix) Genomes Reveals Novel Gene Organization in Sex-Linked Regions.</title>
        <authorList>
            <person name="Hyden B."/>
            <person name="Feng K."/>
            <person name="Yates T.B."/>
            <person name="Jawdy S."/>
            <person name="Cereghino C."/>
            <person name="Smart L.B."/>
            <person name="Muchero W."/>
        </authorList>
    </citation>
    <scope>NUCLEOTIDE SEQUENCE</scope>
    <source>
        <tissue evidence="1">Shoot tip</tissue>
    </source>
</reference>
<evidence type="ECO:0000313" key="1">
    <source>
        <dbReference type="EMBL" id="KAJ6380944.1"/>
    </source>
</evidence>